<reference evidence="2 3" key="1">
    <citation type="submission" date="2021-12" db="EMBL/GenBank/DDBJ databases">
        <title>Discovery of the Pendulisporaceae a myxobacterial family with distinct sporulation behavior and unique specialized metabolism.</title>
        <authorList>
            <person name="Garcia R."/>
            <person name="Popoff A."/>
            <person name="Bader C.D."/>
            <person name="Loehr J."/>
            <person name="Walesch S."/>
            <person name="Walt C."/>
            <person name="Boldt J."/>
            <person name="Bunk B."/>
            <person name="Haeckl F.J.F.P.J."/>
            <person name="Gunesch A.P."/>
            <person name="Birkelbach J."/>
            <person name="Nuebel U."/>
            <person name="Pietschmann T."/>
            <person name="Bach T."/>
            <person name="Mueller R."/>
        </authorList>
    </citation>
    <scope>NUCLEOTIDE SEQUENCE [LARGE SCALE GENOMIC DNA]</scope>
    <source>
        <strain evidence="2 3">MSr12523</strain>
    </source>
</reference>
<accession>A0ABZ2KC87</accession>
<keyword evidence="1" id="KW-0472">Membrane</keyword>
<dbReference type="Proteomes" id="UP001379533">
    <property type="component" value="Chromosome"/>
</dbReference>
<proteinExistence type="predicted"/>
<feature type="transmembrane region" description="Helical" evidence="1">
    <location>
        <begin position="438"/>
        <end position="459"/>
    </location>
</feature>
<evidence type="ECO:0000256" key="1">
    <source>
        <dbReference type="SAM" id="Phobius"/>
    </source>
</evidence>
<dbReference type="EMBL" id="CP089982">
    <property type="protein sequence ID" value="WXA96298.1"/>
    <property type="molecule type" value="Genomic_DNA"/>
</dbReference>
<feature type="transmembrane region" description="Helical" evidence="1">
    <location>
        <begin position="530"/>
        <end position="547"/>
    </location>
</feature>
<organism evidence="2 3">
    <name type="scientific">Pendulispora brunnea</name>
    <dbReference type="NCBI Taxonomy" id="2905690"/>
    <lineage>
        <taxon>Bacteria</taxon>
        <taxon>Pseudomonadati</taxon>
        <taxon>Myxococcota</taxon>
        <taxon>Myxococcia</taxon>
        <taxon>Myxococcales</taxon>
        <taxon>Sorangiineae</taxon>
        <taxon>Pendulisporaceae</taxon>
        <taxon>Pendulispora</taxon>
    </lineage>
</organism>
<sequence length="592" mass="63575">MGIRDAKLNGAPALIGFDEDRWFVRTAERRFTLTGTLVFGEGSRLVVAGPVNAVDVAVKHGSVETVSGDDRTHFDAAESLELLFHTPESKEAAEAEEVQSEFGVTRILRVGERTSFEYRIDMFDAQGLGVQTFPLRTGEEVASVFGSDAWEVKGGELTLQLARTKAVVTVHGTIPKLGPIVVHPRSTNGEWLIVESDAEHEVKVTGVSPGPSRREMQVRPGQEVTVSVSKRVPGEDWLGAAVWRQDRQAVLLASGGLLVNDAITYDNGTLDELPLRVPGRLLYAATDGSPQLWGSQGPMDIAISHGRHTLQLQSRQDTALRWLGGRLDVAGPTLPLAASTAALSLGLPAQVHPIVSVGGEEPHWFVGHVRDAIALAMSMALAWLAFARRRSRVACAVSAFGLWCFAPAVFAVAGTLAVGGAVFFAACKRMGAGWARRLVMGAGLVALAGPALYLGRLAAPEVRAEHALLEPSCEEFTTLPAPKAPSDSEQGSFSAQLAMPDAPRTLRITRAMVTSGRPFSPSVYYVTDNFLWLAFGGWLVALSFLAWTHRTHLARLRGRLRTAFVPQDLPLPREPYRSPASCVPPSTGLGPG</sequence>
<protein>
    <recommendedName>
        <fullName evidence="4">Transmembrane protein</fullName>
    </recommendedName>
</protein>
<keyword evidence="1" id="KW-1133">Transmembrane helix</keyword>
<evidence type="ECO:0000313" key="2">
    <source>
        <dbReference type="EMBL" id="WXA96298.1"/>
    </source>
</evidence>
<keyword evidence="3" id="KW-1185">Reference proteome</keyword>
<evidence type="ECO:0008006" key="4">
    <source>
        <dbReference type="Google" id="ProtNLM"/>
    </source>
</evidence>
<keyword evidence="1" id="KW-0812">Transmembrane</keyword>
<evidence type="ECO:0000313" key="3">
    <source>
        <dbReference type="Proteomes" id="UP001379533"/>
    </source>
</evidence>
<name>A0ABZ2KC87_9BACT</name>
<dbReference type="RefSeq" id="WP_394846914.1">
    <property type="nucleotide sequence ID" value="NZ_CP089982.1"/>
</dbReference>
<gene>
    <name evidence="2" type="ORF">LZC95_05535</name>
</gene>
<feature type="transmembrane region" description="Helical" evidence="1">
    <location>
        <begin position="400"/>
        <end position="426"/>
    </location>
</feature>